<sequence>MSVIEKKDCKSDTVLAGRASEIATAAEEAVDSVRVRGLACCGVVETAGESIAAAGVGGQGREEKIEVGLESAVSDGEDAKVELARQRRLVILFSNLQIFEVSVSITNFCLIVPYYGVFANWATPSYISVSKSDTVLAAVGSLITAAEKEAVDPVCVLASGGVEETPGESIPTAGVSGKRSEETIEV</sequence>
<dbReference type="EMBL" id="JBCGBO010000005">
    <property type="protein sequence ID" value="KAK9199135.1"/>
    <property type="molecule type" value="Genomic_DNA"/>
</dbReference>
<dbReference type="AlphaFoldDB" id="A0AAP0MAD2"/>
<reference evidence="2 3" key="1">
    <citation type="submission" date="2024-05" db="EMBL/GenBank/DDBJ databases">
        <title>Haplotype-resolved chromosome-level genome assembly of Huyou (Citrus changshanensis).</title>
        <authorList>
            <person name="Miao C."/>
            <person name="Chen W."/>
            <person name="Wu Y."/>
            <person name="Wang L."/>
            <person name="Zhao S."/>
            <person name="Grierson D."/>
            <person name="Xu C."/>
            <person name="Chen K."/>
        </authorList>
    </citation>
    <scope>NUCLEOTIDE SEQUENCE [LARGE SCALE GENOMIC DNA]</scope>
    <source>
        <strain evidence="2">01-14</strain>
        <tissue evidence="2">Leaf</tissue>
    </source>
</reference>
<proteinExistence type="predicted"/>
<evidence type="ECO:0000256" key="1">
    <source>
        <dbReference type="SAM" id="MobiDB-lite"/>
    </source>
</evidence>
<name>A0AAP0MAD2_9ROSI</name>
<organism evidence="2 3">
    <name type="scientific">Citrus x changshan-huyou</name>
    <dbReference type="NCBI Taxonomy" id="2935761"/>
    <lineage>
        <taxon>Eukaryota</taxon>
        <taxon>Viridiplantae</taxon>
        <taxon>Streptophyta</taxon>
        <taxon>Embryophyta</taxon>
        <taxon>Tracheophyta</taxon>
        <taxon>Spermatophyta</taxon>
        <taxon>Magnoliopsida</taxon>
        <taxon>eudicotyledons</taxon>
        <taxon>Gunneridae</taxon>
        <taxon>Pentapetalae</taxon>
        <taxon>rosids</taxon>
        <taxon>malvids</taxon>
        <taxon>Sapindales</taxon>
        <taxon>Rutaceae</taxon>
        <taxon>Aurantioideae</taxon>
        <taxon>Citrus</taxon>
    </lineage>
</organism>
<evidence type="ECO:0000313" key="2">
    <source>
        <dbReference type="EMBL" id="KAK9199135.1"/>
    </source>
</evidence>
<comment type="caution">
    <text evidence="2">The sequence shown here is derived from an EMBL/GenBank/DDBJ whole genome shotgun (WGS) entry which is preliminary data.</text>
</comment>
<evidence type="ECO:0000313" key="3">
    <source>
        <dbReference type="Proteomes" id="UP001428341"/>
    </source>
</evidence>
<feature type="region of interest" description="Disordered" evidence="1">
    <location>
        <begin position="165"/>
        <end position="186"/>
    </location>
</feature>
<accession>A0AAP0MAD2</accession>
<protein>
    <submittedName>
        <fullName evidence="2">Uncharacterized protein</fullName>
    </submittedName>
</protein>
<keyword evidence="3" id="KW-1185">Reference proteome</keyword>
<gene>
    <name evidence="2" type="ORF">WN944_014322</name>
</gene>
<dbReference type="Proteomes" id="UP001428341">
    <property type="component" value="Unassembled WGS sequence"/>
</dbReference>